<organism evidence="2 3">
    <name type="scientific">Brassica cretica</name>
    <name type="common">Mustard</name>
    <dbReference type="NCBI Taxonomy" id="69181"/>
    <lineage>
        <taxon>Eukaryota</taxon>
        <taxon>Viridiplantae</taxon>
        <taxon>Streptophyta</taxon>
        <taxon>Embryophyta</taxon>
        <taxon>Tracheophyta</taxon>
        <taxon>Spermatophyta</taxon>
        <taxon>Magnoliopsida</taxon>
        <taxon>eudicotyledons</taxon>
        <taxon>Gunneridae</taxon>
        <taxon>Pentapetalae</taxon>
        <taxon>rosids</taxon>
        <taxon>malvids</taxon>
        <taxon>Brassicales</taxon>
        <taxon>Brassicaceae</taxon>
        <taxon>Brassiceae</taxon>
        <taxon>Brassica</taxon>
    </lineage>
</organism>
<feature type="compositionally biased region" description="Basic and acidic residues" evidence="1">
    <location>
        <begin position="72"/>
        <end position="95"/>
    </location>
</feature>
<dbReference type="Proteomes" id="UP000266723">
    <property type="component" value="Unassembled WGS sequence"/>
</dbReference>
<gene>
    <name evidence="2" type="ORF">DY000_02033910</name>
</gene>
<dbReference type="EMBL" id="QGKV02000649">
    <property type="protein sequence ID" value="KAF3580664.1"/>
    <property type="molecule type" value="Genomic_DNA"/>
</dbReference>
<comment type="caution">
    <text evidence="2">The sequence shown here is derived from an EMBL/GenBank/DDBJ whole genome shotgun (WGS) entry which is preliminary data.</text>
</comment>
<sequence>MATCLLDPFLETSEDQIAKDIYSIIFSSLKIVTVPLGSLKEQFKGEKTLSKSRKKALVQLNEEKAIVLYEGSSHDSSEDKEYGVAERTRTKTDES</sequence>
<reference evidence="2 3" key="1">
    <citation type="journal article" date="2020" name="BMC Genomics">
        <title>Intraspecific diversification of the crop wild relative Brassica cretica Lam. using demographic model selection.</title>
        <authorList>
            <person name="Kioukis A."/>
            <person name="Michalopoulou V.A."/>
            <person name="Briers L."/>
            <person name="Pirintsos S."/>
            <person name="Studholme D.J."/>
            <person name="Pavlidis P."/>
            <person name="Sarris P.F."/>
        </authorList>
    </citation>
    <scope>NUCLEOTIDE SEQUENCE [LARGE SCALE GENOMIC DNA]</scope>
    <source>
        <strain evidence="3">cv. PFS-1207/04</strain>
    </source>
</reference>
<name>A0ABQ7DUK2_BRACR</name>
<evidence type="ECO:0000313" key="3">
    <source>
        <dbReference type="Proteomes" id="UP000266723"/>
    </source>
</evidence>
<evidence type="ECO:0000313" key="2">
    <source>
        <dbReference type="EMBL" id="KAF3580664.1"/>
    </source>
</evidence>
<evidence type="ECO:0000256" key="1">
    <source>
        <dbReference type="SAM" id="MobiDB-lite"/>
    </source>
</evidence>
<proteinExistence type="predicted"/>
<keyword evidence="3" id="KW-1185">Reference proteome</keyword>
<feature type="region of interest" description="Disordered" evidence="1">
    <location>
        <begin position="71"/>
        <end position="95"/>
    </location>
</feature>
<accession>A0ABQ7DUK2</accession>
<protein>
    <submittedName>
        <fullName evidence="2">Uncharacterized protein</fullName>
    </submittedName>
</protein>